<dbReference type="OrthoDB" id="6364030at2759"/>
<proteinExistence type="predicted"/>
<dbReference type="AlphaFoldDB" id="A0A5B7CUM2"/>
<gene>
    <name evidence="1" type="ORF">E2C01_005551</name>
</gene>
<name>A0A5B7CUM2_PORTR</name>
<dbReference type="EMBL" id="VSRR010000240">
    <property type="protein sequence ID" value="MPC12838.1"/>
    <property type="molecule type" value="Genomic_DNA"/>
</dbReference>
<keyword evidence="2" id="KW-1185">Reference proteome</keyword>
<reference evidence="1 2" key="1">
    <citation type="submission" date="2019-05" db="EMBL/GenBank/DDBJ databases">
        <title>Another draft genome of Portunus trituberculatus and its Hox gene families provides insights of decapod evolution.</title>
        <authorList>
            <person name="Jeong J.-H."/>
            <person name="Song I."/>
            <person name="Kim S."/>
            <person name="Choi T."/>
            <person name="Kim D."/>
            <person name="Ryu S."/>
            <person name="Kim W."/>
        </authorList>
    </citation>
    <scope>NUCLEOTIDE SEQUENCE [LARGE SCALE GENOMIC DNA]</scope>
    <source>
        <tissue evidence="1">Muscle</tissue>
    </source>
</reference>
<sequence length="289" mass="32557">MSVTHPNNTPPRIPVLTTAELDSLHITTEEREDAHPPAFFLEGKRLPLQQSISILGVEVDASLTFTTHMRRVARDAAWRLSCVRRVGKLLDGSGIATLYRAQVRPVMEYAPLTWSSCPPSYLAGLDRIQARAQRMVQLRNQDQQVSFQPLQQRQDVAGLCVMYKALRQQTPHLAPLRLPPPPIPTHDTCTAGLIDHHLTVTVPFARTESHLCSFLPRYSRMWNQLRSDVTGEPCGSLCGCQGTTKFEFKSPSMHSVVRGHPTAKSEFHQAEIRQVPERNFLIKMNNLLI</sequence>
<evidence type="ECO:0000313" key="2">
    <source>
        <dbReference type="Proteomes" id="UP000324222"/>
    </source>
</evidence>
<evidence type="ECO:0000313" key="1">
    <source>
        <dbReference type="EMBL" id="MPC12838.1"/>
    </source>
</evidence>
<dbReference type="Proteomes" id="UP000324222">
    <property type="component" value="Unassembled WGS sequence"/>
</dbReference>
<organism evidence="1 2">
    <name type="scientific">Portunus trituberculatus</name>
    <name type="common">Swimming crab</name>
    <name type="synonym">Neptunus trituberculatus</name>
    <dbReference type="NCBI Taxonomy" id="210409"/>
    <lineage>
        <taxon>Eukaryota</taxon>
        <taxon>Metazoa</taxon>
        <taxon>Ecdysozoa</taxon>
        <taxon>Arthropoda</taxon>
        <taxon>Crustacea</taxon>
        <taxon>Multicrustacea</taxon>
        <taxon>Malacostraca</taxon>
        <taxon>Eumalacostraca</taxon>
        <taxon>Eucarida</taxon>
        <taxon>Decapoda</taxon>
        <taxon>Pleocyemata</taxon>
        <taxon>Brachyura</taxon>
        <taxon>Eubrachyura</taxon>
        <taxon>Portunoidea</taxon>
        <taxon>Portunidae</taxon>
        <taxon>Portuninae</taxon>
        <taxon>Portunus</taxon>
    </lineage>
</organism>
<evidence type="ECO:0008006" key="3">
    <source>
        <dbReference type="Google" id="ProtNLM"/>
    </source>
</evidence>
<accession>A0A5B7CUM2</accession>
<comment type="caution">
    <text evidence="1">The sequence shown here is derived from an EMBL/GenBank/DDBJ whole genome shotgun (WGS) entry which is preliminary data.</text>
</comment>
<protein>
    <recommendedName>
        <fullName evidence="3">RNA-directed DNA polymerase from mobile element jockey</fullName>
    </recommendedName>
</protein>